<evidence type="ECO:0000313" key="2">
    <source>
        <dbReference type="Proteomes" id="UP001231649"/>
    </source>
</evidence>
<reference evidence="1" key="1">
    <citation type="submission" date="2023-03" db="EMBL/GenBank/DDBJ databases">
        <title>Chromosome-level genomes of two armyworms, Mythimna separata and Mythimna loreyi, provide insights into the biosynthesis and reception of sex pheromones.</title>
        <authorList>
            <person name="Zhao H."/>
        </authorList>
    </citation>
    <scope>NUCLEOTIDE SEQUENCE</scope>
    <source>
        <strain evidence="1">BeijingLab</strain>
    </source>
</reference>
<gene>
    <name evidence="1" type="ORF">PYW08_007822</name>
</gene>
<dbReference type="Proteomes" id="UP001231649">
    <property type="component" value="Chromosome 20"/>
</dbReference>
<evidence type="ECO:0000313" key="1">
    <source>
        <dbReference type="EMBL" id="KAJ8714202.1"/>
    </source>
</evidence>
<organism evidence="1 2">
    <name type="scientific">Mythimna loreyi</name>
    <dbReference type="NCBI Taxonomy" id="667449"/>
    <lineage>
        <taxon>Eukaryota</taxon>
        <taxon>Metazoa</taxon>
        <taxon>Ecdysozoa</taxon>
        <taxon>Arthropoda</taxon>
        <taxon>Hexapoda</taxon>
        <taxon>Insecta</taxon>
        <taxon>Pterygota</taxon>
        <taxon>Neoptera</taxon>
        <taxon>Endopterygota</taxon>
        <taxon>Lepidoptera</taxon>
        <taxon>Glossata</taxon>
        <taxon>Ditrysia</taxon>
        <taxon>Noctuoidea</taxon>
        <taxon>Noctuidae</taxon>
        <taxon>Noctuinae</taxon>
        <taxon>Hadenini</taxon>
        <taxon>Mythimna</taxon>
    </lineage>
</organism>
<keyword evidence="2" id="KW-1185">Reference proteome</keyword>
<dbReference type="EMBL" id="CM056796">
    <property type="protein sequence ID" value="KAJ8714202.1"/>
    <property type="molecule type" value="Genomic_DNA"/>
</dbReference>
<name>A0ACC2QCV4_9NEOP</name>
<accession>A0ACC2QCV4</accession>
<proteinExistence type="predicted"/>
<sequence>MILKLVLFSVLAAIVTANKVRYDDWALYKVHPENEEDLKFLKELMEKNEHLDFWKPPSQVGEYVSVVSPPKMKEEFEQSLKNHSIHSKLVLKNIQEAFDAQLHSRKKRDTNNNELYWTNYQTLDEIYGWFDYLGRNHSNIVTVVTVGQTHEGRNITGIRISRGSGTRAFVLQAGEVGADWLSPTVLTYFANELIFSNDTETRAAAQDFVWYIFPLTNPDGFQFTQDSVRLWVKNRRPTSTTTIGVDLSKNWNSQWGVSGGSHNPSANNYIGLGPFSELETRFLSNYIGQIAKNHTLAGFLSFRSFGQRLLLPFAFSTEPLFNYNEMLVVGRRAMGALSVRYETYYRVGTSRNVHDGATGSVVDWAKNRYLPPVAATYLLRDTGFWGYTLPVNQITPTCLETFDSFLAIISIRFDNYTLYKVLPKSLEEIKILEDLQNSGAEYDFWDDPVPTAEYINILSKPELKNYLENVMGSYGIDFIVTVPNIQKLIDNEKKGKYTRNNDKSMKWDEYYDLEDIYAWLDDLAAKFSQVSIIEGGTSYEGRVIKGIKISHGPDRRAVFIESGIHSREWIAPATTNYIINELLYSDNEEFKAATRDFDWYIFPVTNPDGYVWTHLPEGDRFWRKSRRPFGDQFGVDLNRNWNTNWLEKSSNLNPASNNYAGPGPFSEIEARSLSAYIIDMADKIDLYISFHSSGQILLLPFGNTTDPLANYYDAMWIGRRAIGALAFKHGTQYTIGNIAEAIYFATGTSVDWVKERLNIPLAYCYELRDKGVFGHALPPDQIKPTGEETMDSVIELVHQAKRLGYMVPYVEKSSASVLSVSILMYLVVAAKLFL</sequence>
<comment type="caution">
    <text evidence="1">The sequence shown here is derived from an EMBL/GenBank/DDBJ whole genome shotgun (WGS) entry which is preliminary data.</text>
</comment>
<protein>
    <submittedName>
        <fullName evidence="1">Uncharacterized protein</fullName>
    </submittedName>
</protein>